<dbReference type="NCBIfam" id="TIGR04057">
    <property type="entry name" value="SusC_RagA_signa"/>
    <property type="match status" value="1"/>
</dbReference>
<keyword evidence="1" id="KW-0813">Transport</keyword>
<dbReference type="SUPFAM" id="SSF56935">
    <property type="entry name" value="Porins"/>
    <property type="match status" value="1"/>
</dbReference>
<keyword evidence="2" id="KW-0798">TonB box</keyword>
<dbReference type="Pfam" id="PF13715">
    <property type="entry name" value="CarbopepD_reg_2"/>
    <property type="match status" value="1"/>
</dbReference>
<dbReference type="InterPro" id="IPR023996">
    <property type="entry name" value="TonB-dep_OMP_SusC/RagA"/>
</dbReference>
<proteinExistence type="inferred from homology"/>
<keyword evidence="1" id="KW-0998">Cell outer membrane</keyword>
<accession>A0A3N4MI83</accession>
<dbReference type="GO" id="GO:0009279">
    <property type="term" value="C:cell outer membrane"/>
    <property type="evidence" value="ECO:0007669"/>
    <property type="project" value="UniProtKB-SubCell"/>
</dbReference>
<dbReference type="OrthoDB" id="899266at2"/>
<dbReference type="Proteomes" id="UP000279089">
    <property type="component" value="Unassembled WGS sequence"/>
</dbReference>
<evidence type="ECO:0000259" key="5">
    <source>
        <dbReference type="Pfam" id="PF07715"/>
    </source>
</evidence>
<gene>
    <name evidence="6" type="ORF">EG028_19745</name>
</gene>
<evidence type="ECO:0000256" key="2">
    <source>
        <dbReference type="RuleBase" id="RU003357"/>
    </source>
</evidence>
<dbReference type="Gene3D" id="2.60.40.1120">
    <property type="entry name" value="Carboxypeptidase-like, regulatory domain"/>
    <property type="match status" value="1"/>
</dbReference>
<evidence type="ECO:0000256" key="1">
    <source>
        <dbReference type="PROSITE-ProRule" id="PRU01360"/>
    </source>
</evidence>
<evidence type="ECO:0000259" key="4">
    <source>
        <dbReference type="Pfam" id="PF00593"/>
    </source>
</evidence>
<evidence type="ECO:0000256" key="3">
    <source>
        <dbReference type="SAM" id="SignalP"/>
    </source>
</evidence>
<dbReference type="Gene3D" id="2.170.130.10">
    <property type="entry name" value="TonB-dependent receptor, plug domain"/>
    <property type="match status" value="1"/>
</dbReference>
<sequence length="1028" mass="111528">MLPTLKKCCLAAACLAVTQYAGAASIVYSYSPPVNHFFQDKKIGGTVAGADGEKLPGVSVRVKGTSGGTLTAADGSFSLQLPEGKTTLLFSYTGYQSQEITVTGNAPLNIVLQLSAGELGEVVVVGYGQQKKTSLTGSVASLDQKALANRPITNASQALQGLPGVHVNQTKGRPGADGANIRIRGVGTLNNSNPLVLVDGVEFPLNDVNPSDIESITVLKDAASAAIYGNRAANGVVLVKTKSGKAGKFRLDYNGYTGVQQAAQLPDLVTDAVTYMEGKNRALANEGKPAEYSQALIDEYRVGADPYIYPDTDWFGIMFRNANIQEHNLRFSGGNEKTTFSVSLGYLDQDGILINSQAKKYAINSNINSEISRKLRIGANLIGTYWDSEESAYTSDESNGEGGLMGLIYRGLPMQVPYAQDGTYADQWVRVPGHNFFRNPLALAKEGFHQNITFRALSSLFLEYQLPFGIKYKTTLAANLFYGREKFAYPQINLTNPKTGVIAPMGNIPARGISQTSRDGVNITNFHTLTYEKQLGRHHLGGLAGFSVERFNDGDFTASNQGYLGNEITELNGGSTTPQVSGKSSLSKLASYFGRVNYDYNGKYLAEASFRYDGSSRFASGHRWGFFPSLSAGWRISEENFLKGNNVLSNLKLRASWGQLGNQNIPLFSYVDAVSIGRNYSFGGTILSGAAVSQVSDPAVTWETTTITNAGLDIGLLRNKLTLELDVFNKVTDDILRQVSVPAQVGRLAGPYRNIGSVSNKGFEITAAYTDRAGELGYTIGANLAYLKNKVTDLNGAIYYDGNTITREGTPIDAFYGLEAIGIFQSEDEILKSPKQNTVTKPGDIKYRDTDKNNVIDNNDRVIIGNSIPELTYSFTLGATYKGLELTAFFQGVQNVSTYLTGNLAQPYKNGAGVTPEWLTDSWTPENPGARLPRLTTANGYPQNVQTSSFWVQDASYLRLKNIQLSYNLPQQWLKAAGIQQLKVFVNAQNWVTFSDFKLGDPERNLTKGNIIDYPIARTATAGINLTL</sequence>
<dbReference type="PANTHER" id="PTHR30442:SF0">
    <property type="entry name" value="FE(3+) DICITRATE TRANSPORT PROTEIN FECA"/>
    <property type="match status" value="1"/>
</dbReference>
<reference evidence="7" key="1">
    <citation type="submission" date="2018-11" db="EMBL/GenBank/DDBJ databases">
        <title>Chitinophaga lutea sp.nov., isolate from arsenic contaminated soil.</title>
        <authorList>
            <person name="Zong Y."/>
        </authorList>
    </citation>
    <scope>NUCLEOTIDE SEQUENCE [LARGE SCALE GENOMIC DNA]</scope>
    <source>
        <strain evidence="7">YLT18</strain>
    </source>
</reference>
<dbReference type="InterPro" id="IPR000531">
    <property type="entry name" value="Beta-barrel_TonB"/>
</dbReference>
<dbReference type="InterPro" id="IPR012910">
    <property type="entry name" value="Plug_dom"/>
</dbReference>
<dbReference type="NCBIfam" id="TIGR04056">
    <property type="entry name" value="OMP_RagA_SusC"/>
    <property type="match status" value="1"/>
</dbReference>
<keyword evidence="1 2" id="KW-0472">Membrane</keyword>
<evidence type="ECO:0000313" key="7">
    <source>
        <dbReference type="Proteomes" id="UP000279089"/>
    </source>
</evidence>
<name>A0A3N4MI83_9BACT</name>
<keyword evidence="7" id="KW-1185">Reference proteome</keyword>
<dbReference type="Pfam" id="PF00593">
    <property type="entry name" value="TonB_dep_Rec_b-barrel"/>
    <property type="match status" value="1"/>
</dbReference>
<keyword evidence="1" id="KW-1134">Transmembrane beta strand</keyword>
<feature type="domain" description="TonB-dependent receptor-like beta-barrel" evidence="4">
    <location>
        <begin position="419"/>
        <end position="806"/>
    </location>
</feature>
<protein>
    <submittedName>
        <fullName evidence="6">TonB-dependent receptor</fullName>
    </submittedName>
</protein>
<keyword evidence="6" id="KW-0675">Receptor</keyword>
<dbReference type="InterPro" id="IPR023997">
    <property type="entry name" value="TonB-dep_OMP_SusC/RagA_CS"/>
</dbReference>
<dbReference type="FunFam" id="2.170.130.10:FF:000003">
    <property type="entry name" value="SusC/RagA family TonB-linked outer membrane protein"/>
    <property type="match status" value="1"/>
</dbReference>
<comment type="caution">
    <text evidence="6">The sequence shown here is derived from an EMBL/GenBank/DDBJ whole genome shotgun (WGS) entry which is preliminary data.</text>
</comment>
<comment type="similarity">
    <text evidence="1 2">Belongs to the TonB-dependent receptor family.</text>
</comment>
<feature type="chain" id="PRO_5018294792" evidence="3">
    <location>
        <begin position="24"/>
        <end position="1028"/>
    </location>
</feature>
<dbReference type="SUPFAM" id="SSF49464">
    <property type="entry name" value="Carboxypeptidase regulatory domain-like"/>
    <property type="match status" value="1"/>
</dbReference>
<keyword evidence="3" id="KW-0732">Signal</keyword>
<evidence type="ECO:0000313" key="6">
    <source>
        <dbReference type="EMBL" id="RPD39359.1"/>
    </source>
</evidence>
<dbReference type="PANTHER" id="PTHR30442">
    <property type="entry name" value="IRON III DICITRATE TRANSPORT PROTEIN FECA"/>
    <property type="match status" value="1"/>
</dbReference>
<dbReference type="InterPro" id="IPR037066">
    <property type="entry name" value="Plug_dom_sf"/>
</dbReference>
<dbReference type="EMBL" id="RMBX01000011">
    <property type="protein sequence ID" value="RPD39359.1"/>
    <property type="molecule type" value="Genomic_DNA"/>
</dbReference>
<feature type="domain" description="TonB-dependent receptor plug" evidence="5">
    <location>
        <begin position="132"/>
        <end position="236"/>
    </location>
</feature>
<comment type="subcellular location">
    <subcellularLocation>
        <location evidence="1">Cell outer membrane</location>
        <topology evidence="1">Multi-pass membrane protein</topology>
    </subcellularLocation>
</comment>
<dbReference type="Pfam" id="PF07715">
    <property type="entry name" value="Plug"/>
    <property type="match status" value="1"/>
</dbReference>
<organism evidence="6 7">
    <name type="scientific">Chitinophaga barathri</name>
    <dbReference type="NCBI Taxonomy" id="1647451"/>
    <lineage>
        <taxon>Bacteria</taxon>
        <taxon>Pseudomonadati</taxon>
        <taxon>Bacteroidota</taxon>
        <taxon>Chitinophagia</taxon>
        <taxon>Chitinophagales</taxon>
        <taxon>Chitinophagaceae</taxon>
        <taxon>Chitinophaga</taxon>
    </lineage>
</organism>
<dbReference type="RefSeq" id="WP_120518001.1">
    <property type="nucleotide sequence ID" value="NZ_QXZY01000011.1"/>
</dbReference>
<feature type="signal peptide" evidence="3">
    <location>
        <begin position="1"/>
        <end position="23"/>
    </location>
</feature>
<dbReference type="InterPro" id="IPR008969">
    <property type="entry name" value="CarboxyPept-like_regulatory"/>
</dbReference>
<dbReference type="GO" id="GO:0033214">
    <property type="term" value="P:siderophore-iron import into cell"/>
    <property type="evidence" value="ECO:0007669"/>
    <property type="project" value="TreeGrafter"/>
</dbReference>
<keyword evidence="1" id="KW-0812">Transmembrane</keyword>
<dbReference type="AlphaFoldDB" id="A0A3N4MI83"/>
<dbReference type="InterPro" id="IPR039426">
    <property type="entry name" value="TonB-dep_rcpt-like"/>
</dbReference>
<dbReference type="PROSITE" id="PS52016">
    <property type="entry name" value="TONB_DEPENDENT_REC_3"/>
    <property type="match status" value="1"/>
</dbReference>